<dbReference type="InterPro" id="IPR008988">
    <property type="entry name" value="Transcriptional_repressor_C"/>
</dbReference>
<reference evidence="3 4" key="1">
    <citation type="submission" date="2016-08" db="EMBL/GenBank/DDBJ databases">
        <title>Genomes of anaerobic fungi encode conserved fungal cellulosomes for biomass hydrolysis.</title>
        <authorList>
            <consortium name="DOE Joint Genome Institute"/>
            <person name="Haitjema C.H."/>
            <person name="Gilmore S.P."/>
            <person name="Henske J.K."/>
            <person name="Solomon K.V."/>
            <person name="De Groot R."/>
            <person name="Kuo A."/>
            <person name="Mondo S.J."/>
            <person name="Salamov A.A."/>
            <person name="Labutti K."/>
            <person name="Zhao Z."/>
            <person name="Chiniquy J."/>
            <person name="Barry K."/>
            <person name="Brewer H.M."/>
            <person name="Purvine S.O."/>
            <person name="Wright A.T."/>
            <person name="Boxma B."/>
            <person name="Van Alen T."/>
            <person name="Hackstein J.H."/>
            <person name="Baker S.E."/>
            <person name="Grigoriev I.V."/>
            <person name="O'Malley M.A."/>
        </authorList>
    </citation>
    <scope>NUCLEOTIDE SEQUENCE [LARGE SCALE GENOMIC DNA]</scope>
    <source>
        <strain evidence="4">finn</strain>
    </source>
</reference>
<keyword evidence="4" id="KW-1185">Reference proteome</keyword>
<evidence type="ECO:0000259" key="2">
    <source>
        <dbReference type="SMART" id="SM00899"/>
    </source>
</evidence>
<dbReference type="EMBL" id="MCFH01000012">
    <property type="protein sequence ID" value="ORX53764.1"/>
    <property type="molecule type" value="Genomic_DNA"/>
</dbReference>
<dbReference type="InterPro" id="IPR038157">
    <property type="entry name" value="FeoA_core_dom"/>
</dbReference>
<evidence type="ECO:0000256" key="1">
    <source>
        <dbReference type="ARBA" id="ARBA00023004"/>
    </source>
</evidence>
<protein>
    <submittedName>
        <fullName evidence="3">FeoA-domain-containing protein</fullName>
    </submittedName>
</protein>
<dbReference type="SUPFAM" id="SSF50037">
    <property type="entry name" value="C-terminal domain of transcriptional repressors"/>
    <property type="match status" value="1"/>
</dbReference>
<gene>
    <name evidence="3" type="ORF">BCR36DRAFT_255787</name>
</gene>
<comment type="caution">
    <text evidence="3">The sequence shown here is derived from an EMBL/GenBank/DDBJ whole genome shotgun (WGS) entry which is preliminary data.</text>
</comment>
<feature type="domain" description="Ferrous iron transporter FeoA-like" evidence="2">
    <location>
        <begin position="1"/>
        <end position="73"/>
    </location>
</feature>
<dbReference type="InterPro" id="IPR052713">
    <property type="entry name" value="FeoA"/>
</dbReference>
<organism evidence="3 4">
    <name type="scientific">Piromyces finnis</name>
    <dbReference type="NCBI Taxonomy" id="1754191"/>
    <lineage>
        <taxon>Eukaryota</taxon>
        <taxon>Fungi</taxon>
        <taxon>Fungi incertae sedis</taxon>
        <taxon>Chytridiomycota</taxon>
        <taxon>Chytridiomycota incertae sedis</taxon>
        <taxon>Neocallimastigomycetes</taxon>
        <taxon>Neocallimastigales</taxon>
        <taxon>Neocallimastigaceae</taxon>
        <taxon>Piromyces</taxon>
    </lineage>
</organism>
<evidence type="ECO:0000313" key="3">
    <source>
        <dbReference type="EMBL" id="ORX53764.1"/>
    </source>
</evidence>
<dbReference type="PANTHER" id="PTHR42954:SF2">
    <property type="entry name" value="FE(2+) TRANSPORT PROTEIN A"/>
    <property type="match status" value="1"/>
</dbReference>
<dbReference type="SMART" id="SM00899">
    <property type="entry name" value="FeoA"/>
    <property type="match status" value="1"/>
</dbReference>
<evidence type="ECO:0000313" key="4">
    <source>
        <dbReference type="Proteomes" id="UP000193719"/>
    </source>
</evidence>
<dbReference type="AlphaFoldDB" id="A0A1Y1VDR2"/>
<keyword evidence="1" id="KW-0408">Iron</keyword>
<sequence>MKLSDLKIGESAYILQVNGDKAFARRLSEIGFIRGEKIYNHMKAPLMDPVEYEIMGTTVTLRRSETKNIEVSREPVEKDTCPASVFCIEEEEGNA</sequence>
<dbReference type="Pfam" id="PF04023">
    <property type="entry name" value="FeoA"/>
    <property type="match status" value="1"/>
</dbReference>
<proteinExistence type="predicted"/>
<dbReference type="Proteomes" id="UP000193719">
    <property type="component" value="Unassembled WGS sequence"/>
</dbReference>
<dbReference type="Gene3D" id="2.30.30.90">
    <property type="match status" value="1"/>
</dbReference>
<accession>A0A1Y1VDR2</accession>
<reference evidence="3 4" key="2">
    <citation type="submission" date="2016-08" db="EMBL/GenBank/DDBJ databases">
        <title>Pervasive Adenine N6-methylation of Active Genes in Fungi.</title>
        <authorList>
            <consortium name="DOE Joint Genome Institute"/>
            <person name="Mondo S.J."/>
            <person name="Dannebaum R.O."/>
            <person name="Kuo R.C."/>
            <person name="Labutti K."/>
            <person name="Haridas S."/>
            <person name="Kuo A."/>
            <person name="Salamov A."/>
            <person name="Ahrendt S.R."/>
            <person name="Lipzen A."/>
            <person name="Sullivan W."/>
            <person name="Andreopoulos W.B."/>
            <person name="Clum A."/>
            <person name="Lindquist E."/>
            <person name="Daum C."/>
            <person name="Ramamoorthy G.K."/>
            <person name="Gryganskyi A."/>
            <person name="Culley D."/>
            <person name="Magnuson J.K."/>
            <person name="James T.Y."/>
            <person name="O'Malley M.A."/>
            <person name="Stajich J.E."/>
            <person name="Spatafora J.W."/>
            <person name="Visel A."/>
            <person name="Grigoriev I.V."/>
        </authorList>
    </citation>
    <scope>NUCLEOTIDE SEQUENCE [LARGE SCALE GENOMIC DNA]</scope>
    <source>
        <strain evidence="4">finn</strain>
    </source>
</reference>
<name>A0A1Y1VDR2_9FUNG</name>
<feature type="non-terminal residue" evidence="3">
    <location>
        <position position="95"/>
    </location>
</feature>
<dbReference type="GO" id="GO:0046914">
    <property type="term" value="F:transition metal ion binding"/>
    <property type="evidence" value="ECO:0007669"/>
    <property type="project" value="InterPro"/>
</dbReference>
<dbReference type="InterPro" id="IPR007167">
    <property type="entry name" value="Fe-transptr_FeoA-like"/>
</dbReference>
<dbReference type="PANTHER" id="PTHR42954">
    <property type="entry name" value="FE(2+) TRANSPORT PROTEIN A"/>
    <property type="match status" value="1"/>
</dbReference>